<proteinExistence type="predicted"/>
<accession>A0A9N9PD04</accession>
<dbReference type="AlphaFoldDB" id="A0A9N9PD04"/>
<reference evidence="1" key="1">
    <citation type="submission" date="2021-06" db="EMBL/GenBank/DDBJ databases">
        <authorList>
            <person name="Kallberg Y."/>
            <person name="Tangrot J."/>
            <person name="Rosling A."/>
        </authorList>
    </citation>
    <scope>NUCLEOTIDE SEQUENCE</scope>
    <source>
        <strain evidence="1">FL966</strain>
    </source>
</reference>
<feature type="non-terminal residue" evidence="1">
    <location>
        <position position="107"/>
    </location>
</feature>
<name>A0A9N9PD04_9GLOM</name>
<protein>
    <submittedName>
        <fullName evidence="1">20145_t:CDS:1</fullName>
    </submittedName>
</protein>
<sequence>QQKDLIRSEEYEVLKFCNNIYKIKQLDDKFATNIFKKLPEYHHDALLNIMQSASEYILEDGKISKLQKDLNILQHNNLNTTNINDITNYKEIKMPIVKHSCGHSPNN</sequence>
<feature type="non-terminal residue" evidence="1">
    <location>
        <position position="1"/>
    </location>
</feature>
<evidence type="ECO:0000313" key="1">
    <source>
        <dbReference type="EMBL" id="CAG8832539.1"/>
    </source>
</evidence>
<organism evidence="1 2">
    <name type="scientific">Cetraspora pellucida</name>
    <dbReference type="NCBI Taxonomy" id="1433469"/>
    <lineage>
        <taxon>Eukaryota</taxon>
        <taxon>Fungi</taxon>
        <taxon>Fungi incertae sedis</taxon>
        <taxon>Mucoromycota</taxon>
        <taxon>Glomeromycotina</taxon>
        <taxon>Glomeromycetes</taxon>
        <taxon>Diversisporales</taxon>
        <taxon>Gigasporaceae</taxon>
        <taxon>Cetraspora</taxon>
    </lineage>
</organism>
<keyword evidence="2" id="KW-1185">Reference proteome</keyword>
<evidence type="ECO:0000313" key="2">
    <source>
        <dbReference type="Proteomes" id="UP000789759"/>
    </source>
</evidence>
<dbReference type="EMBL" id="CAJVQA010068607">
    <property type="protein sequence ID" value="CAG8832539.1"/>
    <property type="molecule type" value="Genomic_DNA"/>
</dbReference>
<dbReference type="OrthoDB" id="10475646at2759"/>
<comment type="caution">
    <text evidence="1">The sequence shown here is derived from an EMBL/GenBank/DDBJ whole genome shotgun (WGS) entry which is preliminary data.</text>
</comment>
<dbReference type="Proteomes" id="UP000789759">
    <property type="component" value="Unassembled WGS sequence"/>
</dbReference>
<gene>
    <name evidence="1" type="ORF">CPELLU_LOCUS20862</name>
</gene>